<protein>
    <submittedName>
        <fullName evidence="1">Uncharacterized protein</fullName>
    </submittedName>
</protein>
<reference evidence="1 2" key="1">
    <citation type="submission" date="2024-01" db="EMBL/GenBank/DDBJ databases">
        <title>The complete chloroplast genome sequence of Lithospermum erythrorhizon: insights into the phylogenetic relationship among Boraginaceae species and the maternal lineages of purple gromwells.</title>
        <authorList>
            <person name="Okada T."/>
            <person name="Watanabe K."/>
        </authorList>
    </citation>
    <scope>NUCLEOTIDE SEQUENCE [LARGE SCALE GENOMIC DNA]</scope>
</reference>
<comment type="caution">
    <text evidence="1">The sequence shown here is derived from an EMBL/GenBank/DDBJ whole genome shotgun (WGS) entry which is preliminary data.</text>
</comment>
<evidence type="ECO:0000313" key="2">
    <source>
        <dbReference type="Proteomes" id="UP001454036"/>
    </source>
</evidence>
<dbReference type="EMBL" id="BAABME010020015">
    <property type="protein sequence ID" value="GAA0159054.1"/>
    <property type="molecule type" value="Genomic_DNA"/>
</dbReference>
<proteinExistence type="predicted"/>
<dbReference type="AlphaFoldDB" id="A0AAV3Q5N6"/>
<evidence type="ECO:0000313" key="1">
    <source>
        <dbReference type="EMBL" id="GAA0159054.1"/>
    </source>
</evidence>
<name>A0AAV3Q5N6_LITER</name>
<accession>A0AAV3Q5N6</accession>
<gene>
    <name evidence="1" type="ORF">LIER_38782</name>
</gene>
<sequence>MAKSLSDLGLMCTIEFLPMEPTSNHCPVLAKVVSQPQRGSYSFKFYNMWLTHPSFAQVRDSIWGHEIWGTAQYVLCGKLKLLKKPLRKLNKDQFGGIFDKASRVKEVFKDVIILQMAIPDDSTLKVEVRVLRERAKFLMQAERSFFWQKARCTHLVEGDRSTKYFHAMVKKNKQKNSISYLVKGDGNRTTSKEEVATLLVDFFTGLMGTAYPSSPIEVDVLRVGHLVGTDS</sequence>
<dbReference type="Proteomes" id="UP001454036">
    <property type="component" value="Unassembled WGS sequence"/>
</dbReference>
<organism evidence="1 2">
    <name type="scientific">Lithospermum erythrorhizon</name>
    <name type="common">Purple gromwell</name>
    <name type="synonym">Lithospermum officinale var. erythrorhizon</name>
    <dbReference type="NCBI Taxonomy" id="34254"/>
    <lineage>
        <taxon>Eukaryota</taxon>
        <taxon>Viridiplantae</taxon>
        <taxon>Streptophyta</taxon>
        <taxon>Embryophyta</taxon>
        <taxon>Tracheophyta</taxon>
        <taxon>Spermatophyta</taxon>
        <taxon>Magnoliopsida</taxon>
        <taxon>eudicotyledons</taxon>
        <taxon>Gunneridae</taxon>
        <taxon>Pentapetalae</taxon>
        <taxon>asterids</taxon>
        <taxon>lamiids</taxon>
        <taxon>Boraginales</taxon>
        <taxon>Boraginaceae</taxon>
        <taxon>Boraginoideae</taxon>
        <taxon>Lithospermeae</taxon>
        <taxon>Lithospermum</taxon>
    </lineage>
</organism>
<keyword evidence="2" id="KW-1185">Reference proteome</keyword>